<evidence type="ECO:0000256" key="3">
    <source>
        <dbReference type="PROSITE-ProRule" id="PRU00339"/>
    </source>
</evidence>
<gene>
    <name evidence="4" type="ORF">V8G57_08145</name>
</gene>
<dbReference type="Pfam" id="PF13181">
    <property type="entry name" value="TPR_8"/>
    <property type="match status" value="1"/>
</dbReference>
<dbReference type="PANTHER" id="PTHR12558:SF13">
    <property type="entry name" value="CELL DIVISION CYCLE PROTEIN 27 HOMOLOG"/>
    <property type="match status" value="1"/>
</dbReference>
<reference evidence="4 5" key="1">
    <citation type="submission" date="2024-02" db="EMBL/GenBank/DDBJ databases">
        <title>Draft genome sequence of Collimonas sp. strain H4R21, an effective mineral-weathering bacterial strain isolated from the beech rhizosphere.</title>
        <authorList>
            <person name="Morin E."/>
            <person name="Uroz S."/>
            <person name="Leveau J.H.J."/>
            <person name="Kumar R."/>
            <person name="Rey M.W."/>
            <person name="Pham J."/>
        </authorList>
    </citation>
    <scope>NUCLEOTIDE SEQUENCE [LARGE SCALE GENOMIC DNA]</scope>
    <source>
        <strain evidence="4 5">H4R21</strain>
    </source>
</reference>
<dbReference type="RefSeq" id="WP_342828927.1">
    <property type="nucleotide sequence ID" value="NZ_JBANDC010000004.1"/>
</dbReference>
<comment type="caution">
    <text evidence="4">The sequence shown here is derived from an EMBL/GenBank/DDBJ whole genome shotgun (WGS) entry which is preliminary data.</text>
</comment>
<dbReference type="InterPro" id="IPR011990">
    <property type="entry name" value="TPR-like_helical_dom_sf"/>
</dbReference>
<protein>
    <submittedName>
        <fullName evidence="4">Tetratricopeptide repeat protein</fullName>
    </submittedName>
</protein>
<dbReference type="InterPro" id="IPR013105">
    <property type="entry name" value="TPR_2"/>
</dbReference>
<dbReference type="Pfam" id="PF13176">
    <property type="entry name" value="TPR_7"/>
    <property type="match status" value="1"/>
</dbReference>
<dbReference type="EMBL" id="JBANDC010000004">
    <property type="protein sequence ID" value="MEM4987358.1"/>
    <property type="molecule type" value="Genomic_DNA"/>
</dbReference>
<feature type="repeat" description="TPR" evidence="3">
    <location>
        <begin position="45"/>
        <end position="78"/>
    </location>
</feature>
<keyword evidence="2 3" id="KW-0802">TPR repeat</keyword>
<evidence type="ECO:0000256" key="2">
    <source>
        <dbReference type="ARBA" id="ARBA00022803"/>
    </source>
</evidence>
<dbReference type="SUPFAM" id="SSF48452">
    <property type="entry name" value="TPR-like"/>
    <property type="match status" value="1"/>
</dbReference>
<keyword evidence="1" id="KW-0677">Repeat</keyword>
<proteinExistence type="predicted"/>
<dbReference type="PANTHER" id="PTHR12558">
    <property type="entry name" value="CELL DIVISION CYCLE 16,23,27"/>
    <property type="match status" value="1"/>
</dbReference>
<evidence type="ECO:0000313" key="5">
    <source>
        <dbReference type="Proteomes" id="UP001495910"/>
    </source>
</evidence>
<evidence type="ECO:0000256" key="1">
    <source>
        <dbReference type="ARBA" id="ARBA00022737"/>
    </source>
</evidence>
<name>A0ABU9PTM7_9BURK</name>
<keyword evidence="5" id="KW-1185">Reference proteome</keyword>
<organism evidence="4 5">
    <name type="scientific">Collimonas rhizosphaerae</name>
    <dbReference type="NCBI Taxonomy" id="3126357"/>
    <lineage>
        <taxon>Bacteria</taxon>
        <taxon>Pseudomonadati</taxon>
        <taxon>Pseudomonadota</taxon>
        <taxon>Betaproteobacteria</taxon>
        <taxon>Burkholderiales</taxon>
        <taxon>Oxalobacteraceae</taxon>
        <taxon>Collimonas</taxon>
    </lineage>
</organism>
<dbReference type="InterPro" id="IPR019734">
    <property type="entry name" value="TPR_rpt"/>
</dbReference>
<evidence type="ECO:0000313" key="4">
    <source>
        <dbReference type="EMBL" id="MEM4987358.1"/>
    </source>
</evidence>
<dbReference type="Pfam" id="PF07719">
    <property type="entry name" value="TPR_2"/>
    <property type="match status" value="1"/>
</dbReference>
<dbReference type="Gene3D" id="1.25.40.10">
    <property type="entry name" value="Tetratricopeptide repeat domain"/>
    <property type="match status" value="1"/>
</dbReference>
<dbReference type="PROSITE" id="PS50005">
    <property type="entry name" value="TPR"/>
    <property type="match status" value="1"/>
</dbReference>
<sequence>MAIVTKDPFARIHTLLRQGKLSTALGLLLDANTKQINSAFRFDRNHAWYCVGDILYRQKRFDEAKKAFKRGIRTRPDDEQGLMAIGDCYDELNKPKFAERYYRHALSVLTTDNKGDRRFAITLNLANSLFDQGRMTEAIKFYIKLADAPALIKRKAKRNLALAELNLPL</sequence>
<dbReference type="SMART" id="SM00028">
    <property type="entry name" value="TPR"/>
    <property type="match status" value="3"/>
</dbReference>
<dbReference type="Proteomes" id="UP001495910">
    <property type="component" value="Unassembled WGS sequence"/>
</dbReference>
<accession>A0ABU9PTM7</accession>